<dbReference type="GO" id="GO:0003677">
    <property type="term" value="F:DNA binding"/>
    <property type="evidence" value="ECO:0007669"/>
    <property type="project" value="UniProtKB-UniRule"/>
</dbReference>
<dbReference type="Proteomes" id="UP000501600">
    <property type="component" value="Chromosome"/>
</dbReference>
<dbReference type="SUPFAM" id="SSF46689">
    <property type="entry name" value="Homeodomain-like"/>
    <property type="match status" value="1"/>
</dbReference>
<dbReference type="Gene3D" id="1.10.357.10">
    <property type="entry name" value="Tetracycline Repressor, domain 2"/>
    <property type="match status" value="1"/>
</dbReference>
<proteinExistence type="predicted"/>
<feature type="domain" description="HTH tetR-type" evidence="3">
    <location>
        <begin position="12"/>
        <end position="72"/>
    </location>
</feature>
<feature type="DNA-binding region" description="H-T-H motif" evidence="2">
    <location>
        <begin position="35"/>
        <end position="54"/>
    </location>
</feature>
<evidence type="ECO:0000256" key="2">
    <source>
        <dbReference type="PROSITE-ProRule" id="PRU00335"/>
    </source>
</evidence>
<keyword evidence="5" id="KW-1185">Reference proteome</keyword>
<keyword evidence="1 2" id="KW-0238">DNA-binding</keyword>
<name>A0A6H2DLY2_9SPHN</name>
<dbReference type="InterPro" id="IPR001647">
    <property type="entry name" value="HTH_TetR"/>
</dbReference>
<protein>
    <submittedName>
        <fullName evidence="4">TetR family transcriptional regulator</fullName>
    </submittedName>
</protein>
<dbReference type="InterPro" id="IPR009057">
    <property type="entry name" value="Homeodomain-like_sf"/>
</dbReference>
<organism evidence="4 5">
    <name type="scientific">Parasphingorhabdus halotolerans</name>
    <dbReference type="NCBI Taxonomy" id="2725558"/>
    <lineage>
        <taxon>Bacteria</taxon>
        <taxon>Pseudomonadati</taxon>
        <taxon>Pseudomonadota</taxon>
        <taxon>Alphaproteobacteria</taxon>
        <taxon>Sphingomonadales</taxon>
        <taxon>Sphingomonadaceae</taxon>
        <taxon>Parasphingorhabdus</taxon>
    </lineage>
</organism>
<reference evidence="4 5" key="1">
    <citation type="submission" date="2020-04" db="EMBL/GenBank/DDBJ databases">
        <title>Genome sequence for Sphingorhabdus sp. strain M1.</title>
        <authorList>
            <person name="Park S.-J."/>
        </authorList>
    </citation>
    <scope>NUCLEOTIDE SEQUENCE [LARGE SCALE GENOMIC DNA]</scope>
    <source>
        <strain evidence="4 5">JK6</strain>
    </source>
</reference>
<dbReference type="EMBL" id="CP051217">
    <property type="protein sequence ID" value="QJB68761.1"/>
    <property type="molecule type" value="Genomic_DNA"/>
</dbReference>
<evidence type="ECO:0000313" key="4">
    <source>
        <dbReference type="EMBL" id="QJB68761.1"/>
    </source>
</evidence>
<dbReference type="AlphaFoldDB" id="A0A6H2DLY2"/>
<evidence type="ECO:0000259" key="3">
    <source>
        <dbReference type="PROSITE" id="PS50977"/>
    </source>
</evidence>
<gene>
    <name evidence="4" type="ORF">HF685_05270</name>
</gene>
<evidence type="ECO:0000256" key="1">
    <source>
        <dbReference type="ARBA" id="ARBA00023125"/>
    </source>
</evidence>
<dbReference type="KEGG" id="phao:HF685_05270"/>
<sequence>MADVDEKTVVYGRPRLLTHDEIIEAALELGLEGLTMKQLAMHLNVGTATLYQYWDGRKELMQAAAVHALSDLALPKDSGQHWSNYAYEFTLCIQNYLASSPSLLITNHVREYGFEVQFKLAEQFLSAMDRRGFDPKEGMQLFNMVGSVAFAGAVEIIRHNEFEAESASEVAQRQFSRLDKNAYPLFSQAIEGLTTLPEERIQNLLRAAFKTIARERGEPEEAILTPS</sequence>
<dbReference type="SUPFAM" id="SSF48498">
    <property type="entry name" value="Tetracyclin repressor-like, C-terminal domain"/>
    <property type="match status" value="1"/>
</dbReference>
<evidence type="ECO:0000313" key="5">
    <source>
        <dbReference type="Proteomes" id="UP000501600"/>
    </source>
</evidence>
<dbReference type="InterPro" id="IPR036271">
    <property type="entry name" value="Tet_transcr_reg_TetR-rel_C_sf"/>
</dbReference>
<accession>A0A6H2DLY2</accession>
<dbReference type="PROSITE" id="PS50977">
    <property type="entry name" value="HTH_TETR_2"/>
    <property type="match status" value="1"/>
</dbReference>
<dbReference type="Pfam" id="PF00440">
    <property type="entry name" value="TetR_N"/>
    <property type="match status" value="1"/>
</dbReference>
<dbReference type="RefSeq" id="WP_168818603.1">
    <property type="nucleotide sequence ID" value="NZ_CP051217.1"/>
</dbReference>